<dbReference type="Pfam" id="PF11589">
    <property type="entry name" value="DUF3244"/>
    <property type="match status" value="1"/>
</dbReference>
<accession>A0A9D1X8D1</accession>
<keyword evidence="1" id="KW-1133">Transmembrane helix</keyword>
<sequence length="132" mass="15521">METHTNISKRIRAKYWFCLICLLVCNFIFSLEARADHNIGLDGKWEEEEEERSISFHPVKASYDEAYLYIETTSTRSDITIRIVKDGNILYEETLYQPQTTTTIALDFLDPGTYRLELTNQWGDFLYGTFEK</sequence>
<dbReference type="InterPro" id="IPR021638">
    <property type="entry name" value="DUF3244"/>
</dbReference>
<name>A0A9D1X8D1_9BACT</name>
<feature type="transmembrane region" description="Helical" evidence="1">
    <location>
        <begin position="12"/>
        <end position="31"/>
    </location>
</feature>
<dbReference type="EMBL" id="DXEL01000048">
    <property type="protein sequence ID" value="HIX74733.1"/>
    <property type="molecule type" value="Genomic_DNA"/>
</dbReference>
<dbReference type="Proteomes" id="UP000886740">
    <property type="component" value="Unassembled WGS sequence"/>
</dbReference>
<reference evidence="2" key="2">
    <citation type="submission" date="2021-04" db="EMBL/GenBank/DDBJ databases">
        <authorList>
            <person name="Gilroy R."/>
        </authorList>
    </citation>
    <scope>NUCLEOTIDE SEQUENCE</scope>
    <source>
        <strain evidence="2">ChiGjej6B6-14162</strain>
    </source>
</reference>
<reference evidence="2" key="1">
    <citation type="journal article" date="2021" name="PeerJ">
        <title>Extensive microbial diversity within the chicken gut microbiome revealed by metagenomics and culture.</title>
        <authorList>
            <person name="Gilroy R."/>
            <person name="Ravi A."/>
            <person name="Getino M."/>
            <person name="Pursley I."/>
            <person name="Horton D.L."/>
            <person name="Alikhan N.F."/>
            <person name="Baker D."/>
            <person name="Gharbi K."/>
            <person name="Hall N."/>
            <person name="Watson M."/>
            <person name="Adriaenssens E.M."/>
            <person name="Foster-Nyarko E."/>
            <person name="Jarju S."/>
            <person name="Secka A."/>
            <person name="Antonio M."/>
            <person name="Oren A."/>
            <person name="Chaudhuri R.R."/>
            <person name="La Ragione R."/>
            <person name="Hildebrand F."/>
            <person name="Pallen M.J."/>
        </authorList>
    </citation>
    <scope>NUCLEOTIDE SEQUENCE</scope>
    <source>
        <strain evidence="2">ChiGjej6B6-14162</strain>
    </source>
</reference>
<gene>
    <name evidence="2" type="ORF">H9977_06855</name>
</gene>
<evidence type="ECO:0000256" key="1">
    <source>
        <dbReference type="SAM" id="Phobius"/>
    </source>
</evidence>
<keyword evidence="1" id="KW-0472">Membrane</keyword>
<keyword evidence="1" id="KW-0812">Transmembrane</keyword>
<organism evidence="2 3">
    <name type="scientific">Candidatus Parabacteroides intestinipullorum</name>
    <dbReference type="NCBI Taxonomy" id="2838723"/>
    <lineage>
        <taxon>Bacteria</taxon>
        <taxon>Pseudomonadati</taxon>
        <taxon>Bacteroidota</taxon>
        <taxon>Bacteroidia</taxon>
        <taxon>Bacteroidales</taxon>
        <taxon>Tannerellaceae</taxon>
        <taxon>Parabacteroides</taxon>
    </lineage>
</organism>
<dbReference type="Gene3D" id="2.60.40.3080">
    <property type="match status" value="1"/>
</dbReference>
<protein>
    <submittedName>
        <fullName evidence="2">DUF3244 domain-containing protein</fullName>
    </submittedName>
</protein>
<comment type="caution">
    <text evidence="2">The sequence shown here is derived from an EMBL/GenBank/DDBJ whole genome shotgun (WGS) entry which is preliminary data.</text>
</comment>
<evidence type="ECO:0000313" key="3">
    <source>
        <dbReference type="Proteomes" id="UP000886740"/>
    </source>
</evidence>
<evidence type="ECO:0000313" key="2">
    <source>
        <dbReference type="EMBL" id="HIX74733.1"/>
    </source>
</evidence>
<dbReference type="AlphaFoldDB" id="A0A9D1X8D1"/>
<proteinExistence type="predicted"/>